<evidence type="ECO:0000256" key="2">
    <source>
        <dbReference type="SAM" id="Phobius"/>
    </source>
</evidence>
<evidence type="ECO:0000313" key="3">
    <source>
        <dbReference type="Proteomes" id="UP000515124"/>
    </source>
</evidence>
<evidence type="ECO:0000313" key="4">
    <source>
        <dbReference type="RefSeq" id="XP_021822545.1"/>
    </source>
</evidence>
<gene>
    <name evidence="4" type="primary">LOC110763958</name>
</gene>
<dbReference type="GeneID" id="110763958"/>
<sequence>MQPWLQVKEFGIQLMQLQENLNILTVSTEVSYSQILGDSDDEDTTDKEEEQHYDQTIAATTGSNKTGGLRSWKVIITAACFFLTLSLITRSSLSHKKKRKSTSRG</sequence>
<keyword evidence="2" id="KW-1133">Transmembrane helix</keyword>
<dbReference type="Proteomes" id="UP000515124">
    <property type="component" value="Unplaced"/>
</dbReference>
<keyword evidence="2" id="KW-0812">Transmembrane</keyword>
<evidence type="ECO:0000256" key="1">
    <source>
        <dbReference type="SAM" id="MobiDB-lite"/>
    </source>
</evidence>
<dbReference type="AlphaFoldDB" id="A0A6P5T607"/>
<accession>A0A6P5T607</accession>
<keyword evidence="3" id="KW-1185">Reference proteome</keyword>
<proteinExistence type="predicted"/>
<feature type="transmembrane region" description="Helical" evidence="2">
    <location>
        <begin position="74"/>
        <end position="93"/>
    </location>
</feature>
<feature type="region of interest" description="Disordered" evidence="1">
    <location>
        <begin position="37"/>
        <end position="63"/>
    </location>
</feature>
<dbReference type="RefSeq" id="XP_021822545.1">
    <property type="nucleotide sequence ID" value="XM_021966853.1"/>
</dbReference>
<reference evidence="4" key="1">
    <citation type="submission" date="2025-08" db="UniProtKB">
        <authorList>
            <consortium name="RefSeq"/>
        </authorList>
    </citation>
    <scope>IDENTIFICATION</scope>
</reference>
<feature type="compositionally biased region" description="Acidic residues" evidence="1">
    <location>
        <begin position="38"/>
        <end position="48"/>
    </location>
</feature>
<name>A0A6P5T607_PRUAV</name>
<organism evidence="3 4">
    <name type="scientific">Prunus avium</name>
    <name type="common">Cherry</name>
    <name type="synonym">Cerasus avium</name>
    <dbReference type="NCBI Taxonomy" id="42229"/>
    <lineage>
        <taxon>Eukaryota</taxon>
        <taxon>Viridiplantae</taxon>
        <taxon>Streptophyta</taxon>
        <taxon>Embryophyta</taxon>
        <taxon>Tracheophyta</taxon>
        <taxon>Spermatophyta</taxon>
        <taxon>Magnoliopsida</taxon>
        <taxon>eudicotyledons</taxon>
        <taxon>Gunneridae</taxon>
        <taxon>Pentapetalae</taxon>
        <taxon>rosids</taxon>
        <taxon>fabids</taxon>
        <taxon>Rosales</taxon>
        <taxon>Rosaceae</taxon>
        <taxon>Amygdaloideae</taxon>
        <taxon>Amygdaleae</taxon>
        <taxon>Prunus</taxon>
    </lineage>
</organism>
<dbReference type="KEGG" id="pavi:110763958"/>
<protein>
    <submittedName>
        <fullName evidence="4">Uncharacterized protein LOC110763958</fullName>
    </submittedName>
</protein>
<keyword evidence="2" id="KW-0472">Membrane</keyword>